<gene>
    <name evidence="1" type="ORF">OFUS_LOCUS25521</name>
</gene>
<proteinExistence type="predicted"/>
<comment type="caution">
    <text evidence="1">The sequence shown here is derived from an EMBL/GenBank/DDBJ whole genome shotgun (WGS) entry which is preliminary data.</text>
</comment>
<protein>
    <submittedName>
        <fullName evidence="1">Uncharacterized protein</fullName>
    </submittedName>
</protein>
<dbReference type="AlphaFoldDB" id="A0A8J1TK57"/>
<accession>A0A8J1TK57</accession>
<keyword evidence="2" id="KW-1185">Reference proteome</keyword>
<evidence type="ECO:0000313" key="2">
    <source>
        <dbReference type="Proteomes" id="UP000749559"/>
    </source>
</evidence>
<organism evidence="1 2">
    <name type="scientific">Owenia fusiformis</name>
    <name type="common">Polychaete worm</name>
    <dbReference type="NCBI Taxonomy" id="6347"/>
    <lineage>
        <taxon>Eukaryota</taxon>
        <taxon>Metazoa</taxon>
        <taxon>Spiralia</taxon>
        <taxon>Lophotrochozoa</taxon>
        <taxon>Annelida</taxon>
        <taxon>Polychaeta</taxon>
        <taxon>Sedentaria</taxon>
        <taxon>Canalipalpata</taxon>
        <taxon>Sabellida</taxon>
        <taxon>Oweniida</taxon>
        <taxon>Oweniidae</taxon>
        <taxon>Owenia</taxon>
    </lineage>
</organism>
<dbReference type="Proteomes" id="UP000749559">
    <property type="component" value="Unassembled WGS sequence"/>
</dbReference>
<dbReference type="EMBL" id="CAIIXF020000012">
    <property type="protein sequence ID" value="CAH1801768.1"/>
    <property type="molecule type" value="Genomic_DNA"/>
</dbReference>
<reference evidence="1" key="1">
    <citation type="submission" date="2022-03" db="EMBL/GenBank/DDBJ databases">
        <authorList>
            <person name="Martin C."/>
        </authorList>
    </citation>
    <scope>NUCLEOTIDE SEQUENCE</scope>
</reference>
<evidence type="ECO:0000313" key="1">
    <source>
        <dbReference type="EMBL" id="CAH1801768.1"/>
    </source>
</evidence>
<sequence>MTEKASMFDTKDYVVVAIWTLVGLITMRNRRWWLVTVSLLNLVAAIVGFFFPKHDLETQGNLPVDDIHIQLNRVICILMFSQLFFVFCVRNTRDDCVVNNLLSTQVLVSAMIINISIMTFMRPNTFLKPFSLSSMLYGNIVLGLTATYHLIRNGNFGGKEEKSIRLHFHLRLDAIIIYMSAFNLLAFTTPRLANSFGVKPDDQHIYLAQIAAAFKIGLAFITQRAPGFASVDDKKSVVFFRIFMNVALVANWAYFQVVLQGGKVSSLIRLVSIIGLLTINLLLAVCPASLSFSPMFWRKCEEAPAHTYQLRSSTTTTTSRVTRSSKKNT</sequence>
<name>A0A8J1TK57_OWEFU</name>